<evidence type="ECO:0000313" key="8">
    <source>
        <dbReference type="Proteomes" id="UP000759529"/>
    </source>
</evidence>
<comment type="subcellular location">
    <subcellularLocation>
        <location evidence="1">Cell projection</location>
        <location evidence="1">Cilium</location>
    </subcellularLocation>
    <subcellularLocation>
        <location evidence="2">Cytoplasm</location>
    </subcellularLocation>
</comment>
<reference evidence="7 8" key="1">
    <citation type="submission" date="2021-02" db="EMBL/GenBank/DDBJ databases">
        <authorList>
            <person name="Jung H.S."/>
            <person name="Chun B.H."/>
            <person name="Jeon C.O."/>
        </authorList>
    </citation>
    <scope>NUCLEOTIDE SEQUENCE [LARGE SCALE GENOMIC DNA]</scope>
    <source>
        <strain evidence="7 8">LMG 25203</strain>
    </source>
</reference>
<dbReference type="RefSeq" id="WP_204158741.1">
    <property type="nucleotide sequence ID" value="NZ_JACSOD020000468.1"/>
</dbReference>
<dbReference type="PROSITE" id="PS51841">
    <property type="entry name" value="LTD"/>
    <property type="match status" value="1"/>
</dbReference>
<dbReference type="Proteomes" id="UP000759529">
    <property type="component" value="Unassembled WGS sequence"/>
</dbReference>
<evidence type="ECO:0000256" key="4">
    <source>
        <dbReference type="ARBA" id="ARBA00023069"/>
    </source>
</evidence>
<evidence type="ECO:0000313" key="7">
    <source>
        <dbReference type="EMBL" id="MBM6499108.1"/>
    </source>
</evidence>
<feature type="domain" description="LTD" evidence="6">
    <location>
        <begin position="336"/>
        <end position="471"/>
    </location>
</feature>
<accession>A0ABS2CVX4</accession>
<dbReference type="NCBIfam" id="NF033708">
    <property type="entry name" value="T9SS_Cterm_ChiA"/>
    <property type="match status" value="1"/>
</dbReference>
<evidence type="ECO:0000256" key="2">
    <source>
        <dbReference type="ARBA" id="ARBA00004496"/>
    </source>
</evidence>
<proteinExistence type="predicted"/>
<dbReference type="InterPro" id="IPR013783">
    <property type="entry name" value="Ig-like_fold"/>
</dbReference>
<dbReference type="Gene3D" id="2.60.40.10">
    <property type="entry name" value="Immunoglobulins"/>
    <property type="match status" value="4"/>
</dbReference>
<evidence type="ECO:0000256" key="1">
    <source>
        <dbReference type="ARBA" id="ARBA00004138"/>
    </source>
</evidence>
<evidence type="ECO:0000256" key="5">
    <source>
        <dbReference type="ARBA" id="ARBA00023273"/>
    </source>
</evidence>
<keyword evidence="5" id="KW-0966">Cell projection</keyword>
<comment type="caution">
    <text evidence="7">The sequence shown here is derived from an EMBL/GenBank/DDBJ whole genome shotgun (WGS) entry which is preliminary data.</text>
</comment>
<name>A0ABS2CVX4_9FLAO</name>
<dbReference type="Pfam" id="PF00932">
    <property type="entry name" value="LTD"/>
    <property type="match status" value="1"/>
</dbReference>
<dbReference type="InterPro" id="IPR036116">
    <property type="entry name" value="FN3_sf"/>
</dbReference>
<dbReference type="InterPro" id="IPR001322">
    <property type="entry name" value="Lamin_tail_dom"/>
</dbReference>
<dbReference type="CDD" id="cd00063">
    <property type="entry name" value="FN3"/>
    <property type="match status" value="1"/>
</dbReference>
<evidence type="ECO:0000259" key="6">
    <source>
        <dbReference type="PROSITE" id="PS51841"/>
    </source>
</evidence>
<dbReference type="InterPro" id="IPR003961">
    <property type="entry name" value="FN3_dom"/>
</dbReference>
<dbReference type="EMBL" id="JACSOD020000468">
    <property type="protein sequence ID" value="MBM6499108.1"/>
    <property type="molecule type" value="Genomic_DNA"/>
</dbReference>
<protein>
    <submittedName>
        <fullName evidence="7">Choice-of-anchor D domain-containing protein</fullName>
    </submittedName>
</protein>
<dbReference type="Pfam" id="PF22544">
    <property type="entry name" value="HYDIN_VesB_CFA65-like_Ig"/>
    <property type="match status" value="2"/>
</dbReference>
<gene>
    <name evidence="7" type="ORF">H9X54_007310</name>
</gene>
<organism evidence="7 8">
    <name type="scientific">Flavobacterium macrobrachii</name>
    <dbReference type="NCBI Taxonomy" id="591204"/>
    <lineage>
        <taxon>Bacteria</taxon>
        <taxon>Pseudomonadati</taxon>
        <taxon>Bacteroidota</taxon>
        <taxon>Flavobacteriia</taxon>
        <taxon>Flavobacteriales</taxon>
        <taxon>Flavobacteriaceae</taxon>
        <taxon>Flavobacterium</taxon>
    </lineage>
</organism>
<dbReference type="NCBIfam" id="NF012200">
    <property type="entry name" value="choice_anch_D"/>
    <property type="match status" value="3"/>
</dbReference>
<dbReference type="InterPro" id="IPR036415">
    <property type="entry name" value="Lamin_tail_dom_sf"/>
</dbReference>
<evidence type="ECO:0000256" key="3">
    <source>
        <dbReference type="ARBA" id="ARBA00022490"/>
    </source>
</evidence>
<sequence>MTLSAPASSVAAAGSTTIQVTFDPASAGTFNDELVIESDDADEAEYTFAIAGVGFVATPEINVQGNSTTIVDGDVTPSTADHTDFGSVTTSSGSVVRTFTIQNTGTGTLTLDATPVVLLNGTHFTVTAQPSSTTVAPAGSVTFQITFDPSANGALNDTVLIGSNDADEGVYTFDITGFGIAPQPEINVTGNAVSIVSGDVTPALADHTDFGSIGATNTIVRTYTIQNTGDAPLVLGSPAVLLDQVDGFSVTQQPTSPVGVGSSTTFQITFAPSVAGVDTNTVLIDSNDANEGTYSFAITGTGTVVAPVATAATSVGTSSFTANWNAVVGATSYEIDVYTKDNVVATDIFISEYVEGSSNNKAIEIYNGTGASVDLSNYTLVQFNNGATRTTGTRFALVLSGTIADGETYVVANSSSGATLLGFADLTSNSGALNFNGNDALALYNTADVTGTTIASGAVEIDIIGKIGQDPGSEWGTGVISTADNTIRRKSSVLGGVTVNPSTFTPSTEWNGFATDTFSGLGSHTFDGGTSVVYFLQNENVGNTTSYNVTGLDEGTTYYYVVRAISGLVETANSNEISATTGYAPVTWTGGAWSNVSGPTNLIDAVIADTYVTADDGEFTAKSLTVTTGGSLTVSSGDVVTVVGALKNELTSSAVVVENNGVLMQGGTSNLNTGSITVRRNSSAILRQDYTLWSSPVAGQGLYAFSPTTLPNRFYTYNTSTNLYSNSVGFNLTGLQLPSPLVAPNGINGTDTNNVLFATAKGYLIRTPWNHPTAPTVFAGQFAGVPNSGDITYTMSLAGTGFNLVGNPYPSPISMETFVDDNAANITTSLYFWRETNGNTSNNAYCQWNDGLFQSNGQSQVFDPQNVIRTGQGFIVDATGAGTALVFNNGQRVANTANQFFRQNNTQDVYWLNLTNAEGAFSQTVVSYKDYASNGLDRYDGKNVGTSQVSLSSLIDGQEYGIQGKAAFVDTDVVPMHLKVEATGSYSIAIDRSRGVFANGQSIYLKDNLFSSLHNLSQGAYSFTSEAGSFANRFEVVYRDSALGIDTPVLTEKQVVIYKNQVNDFVITTGNFEMGTVKVFDVRGRLLVEKQGINAAQTTITAGLSNEVLLVQIKTVDGSIVTKKVIR</sequence>
<dbReference type="InterPro" id="IPR053879">
    <property type="entry name" value="HYDIN_VesB_CFA65-like_Ig"/>
</dbReference>
<keyword evidence="8" id="KW-1185">Reference proteome</keyword>
<dbReference type="SUPFAM" id="SSF74853">
    <property type="entry name" value="Lamin A/C globular tail domain"/>
    <property type="match status" value="1"/>
</dbReference>
<dbReference type="SUPFAM" id="SSF49265">
    <property type="entry name" value="Fibronectin type III"/>
    <property type="match status" value="1"/>
</dbReference>
<keyword evidence="3" id="KW-0963">Cytoplasm</keyword>
<keyword evidence="4" id="KW-0969">Cilium</keyword>